<evidence type="ECO:0000313" key="2">
    <source>
        <dbReference type="EMBL" id="TKF25879.1"/>
    </source>
</evidence>
<dbReference type="InterPro" id="IPR001296">
    <property type="entry name" value="Glyco_trans_1"/>
</dbReference>
<accession>A0A4U2CVW4</accession>
<dbReference type="PANTHER" id="PTHR12526:SF638">
    <property type="entry name" value="SPORE COAT PROTEIN SA"/>
    <property type="match status" value="1"/>
</dbReference>
<reference evidence="4 5" key="1">
    <citation type="submission" date="2019-04" db="EMBL/GenBank/DDBJ databases">
        <title>A reverse ecology approach based on a biological definition of microbial populations.</title>
        <authorList>
            <person name="Arevalo P."/>
            <person name="Vaninsberghe D."/>
            <person name="Elsherbini J."/>
            <person name="Gore J."/>
            <person name="Polz M."/>
        </authorList>
    </citation>
    <scope>NUCLEOTIDE SEQUENCE [LARGE SCALE GENOMIC DNA]</scope>
    <source>
        <strain evidence="2 4">10N.261.46.E4</strain>
        <strain evidence="3 5">10N.261.46.F4</strain>
    </source>
</reference>
<sequence>MIKKMVFVISALRGGGAEKFVLNLYKAMEKYQGYECHIVAIEKAVEHDIDGCRVHFVSDFCNVSKKGLRRLSYKKNVAKSIDKYISQNISKDALVLSNMLLADKIMSESTLRVHHVIHSSYHSAFLLGKGWLKKKQIKRKINATYKNHPLIFVSEASKCEYESSFDSKFSNTVIYNPTELKELENLADEPVDVDSLGDYLVHIGRFNRAKRHDRLIDAFSKMTNTSVKLVLLGNGGLLEKAQQQVKALGLEDRVIFKGFLANPYPYLKHSKGLVLTSDFEGLPTVLIEAIALEKPILTTDCSGGVSEIIGGNKAVISRKSKLADNMDEILNNRERYIIPLNGKFSAKCIAGIYHQLNLSSVYG</sequence>
<keyword evidence="3" id="KW-0808">Transferase</keyword>
<evidence type="ECO:0000259" key="1">
    <source>
        <dbReference type="Pfam" id="PF00534"/>
    </source>
</evidence>
<dbReference type="PANTHER" id="PTHR12526">
    <property type="entry name" value="GLYCOSYLTRANSFERASE"/>
    <property type="match status" value="1"/>
</dbReference>
<organism evidence="3 5">
    <name type="scientific">Vibrio kanaloae</name>
    <dbReference type="NCBI Taxonomy" id="170673"/>
    <lineage>
        <taxon>Bacteria</taxon>
        <taxon>Pseudomonadati</taxon>
        <taxon>Pseudomonadota</taxon>
        <taxon>Gammaproteobacteria</taxon>
        <taxon>Vibrionales</taxon>
        <taxon>Vibrionaceae</taxon>
        <taxon>Vibrio</taxon>
    </lineage>
</organism>
<dbReference type="Proteomes" id="UP000307574">
    <property type="component" value="Unassembled WGS sequence"/>
</dbReference>
<feature type="domain" description="Glycosyl transferase family 1" evidence="1">
    <location>
        <begin position="199"/>
        <end position="335"/>
    </location>
</feature>
<dbReference type="RefSeq" id="WP_136979574.1">
    <property type="nucleotide sequence ID" value="NZ_JBFRJO010000028.1"/>
</dbReference>
<dbReference type="CDD" id="cd03811">
    <property type="entry name" value="GT4_GT28_WabH-like"/>
    <property type="match status" value="1"/>
</dbReference>
<evidence type="ECO:0000313" key="3">
    <source>
        <dbReference type="EMBL" id="TKF34147.1"/>
    </source>
</evidence>
<name>A0A4U2CVW4_9VIBR</name>
<dbReference type="GO" id="GO:1901135">
    <property type="term" value="P:carbohydrate derivative metabolic process"/>
    <property type="evidence" value="ECO:0007669"/>
    <property type="project" value="UniProtKB-ARBA"/>
</dbReference>
<dbReference type="Pfam" id="PF00534">
    <property type="entry name" value="Glycos_transf_1"/>
    <property type="match status" value="1"/>
</dbReference>
<evidence type="ECO:0000313" key="5">
    <source>
        <dbReference type="Proteomes" id="UP000307574"/>
    </source>
</evidence>
<dbReference type="Gene3D" id="3.40.50.2000">
    <property type="entry name" value="Glycogen Phosphorylase B"/>
    <property type="match status" value="2"/>
</dbReference>
<comment type="caution">
    <text evidence="3">The sequence shown here is derived from an EMBL/GenBank/DDBJ whole genome shotgun (WGS) entry which is preliminary data.</text>
</comment>
<evidence type="ECO:0000313" key="4">
    <source>
        <dbReference type="Proteomes" id="UP000305234"/>
    </source>
</evidence>
<gene>
    <name evidence="3" type="ORF">FCV50_05865</name>
    <name evidence="2" type="ORF">FCV52_10305</name>
</gene>
<dbReference type="EMBL" id="SYUW01000026">
    <property type="protein sequence ID" value="TKF25879.1"/>
    <property type="molecule type" value="Genomic_DNA"/>
</dbReference>
<dbReference type="Proteomes" id="UP000305234">
    <property type="component" value="Unassembled WGS sequence"/>
</dbReference>
<dbReference type="SUPFAM" id="SSF53756">
    <property type="entry name" value="UDP-Glycosyltransferase/glycogen phosphorylase"/>
    <property type="match status" value="1"/>
</dbReference>
<dbReference type="GO" id="GO:0016757">
    <property type="term" value="F:glycosyltransferase activity"/>
    <property type="evidence" value="ECO:0007669"/>
    <property type="project" value="InterPro"/>
</dbReference>
<dbReference type="EMBL" id="SYUV01000017">
    <property type="protein sequence ID" value="TKF34147.1"/>
    <property type="molecule type" value="Genomic_DNA"/>
</dbReference>
<dbReference type="AlphaFoldDB" id="A0A4U2CVW4"/>
<proteinExistence type="predicted"/>
<protein>
    <submittedName>
        <fullName evidence="3">Glycosyltransferase</fullName>
    </submittedName>
</protein>